<evidence type="ECO:0000313" key="1">
    <source>
        <dbReference type="EMBL" id="JAS74175.1"/>
    </source>
</evidence>
<organism evidence="1">
    <name type="scientific">Homalodisca liturata</name>
    <dbReference type="NCBI Taxonomy" id="320908"/>
    <lineage>
        <taxon>Eukaryota</taxon>
        <taxon>Metazoa</taxon>
        <taxon>Ecdysozoa</taxon>
        <taxon>Arthropoda</taxon>
        <taxon>Hexapoda</taxon>
        <taxon>Insecta</taxon>
        <taxon>Pterygota</taxon>
        <taxon>Neoptera</taxon>
        <taxon>Paraneoptera</taxon>
        <taxon>Hemiptera</taxon>
        <taxon>Auchenorrhyncha</taxon>
        <taxon>Membracoidea</taxon>
        <taxon>Cicadellidae</taxon>
        <taxon>Cicadellinae</taxon>
        <taxon>Proconiini</taxon>
        <taxon>Homalodisca</taxon>
    </lineage>
</organism>
<dbReference type="EMBL" id="GECU01033531">
    <property type="protein sequence ID" value="JAS74175.1"/>
    <property type="molecule type" value="Transcribed_RNA"/>
</dbReference>
<name>A0A1B6HHY0_9HEMI</name>
<dbReference type="AlphaFoldDB" id="A0A1B6HHY0"/>
<feature type="non-terminal residue" evidence="1">
    <location>
        <position position="115"/>
    </location>
</feature>
<gene>
    <name evidence="1" type="ORF">g.1603</name>
</gene>
<accession>A0A1B6HHY0</accession>
<feature type="non-terminal residue" evidence="1">
    <location>
        <position position="1"/>
    </location>
</feature>
<reference evidence="1" key="1">
    <citation type="submission" date="2015-11" db="EMBL/GenBank/DDBJ databases">
        <title>De novo transcriptome assembly of four potential Pierce s Disease insect vectors from Arizona vineyards.</title>
        <authorList>
            <person name="Tassone E.E."/>
        </authorList>
    </citation>
    <scope>NUCLEOTIDE SEQUENCE</scope>
</reference>
<sequence length="115" mass="13143">SLLCTPTEFGSWTGYKPKPTSENFFSNLSDLTNFFSNSPQRVAVLDTIVGRRIPRASATRWNFKSRTVNTVYEYREDLIACMEEIEASSHQAITITKAGAIRRMLEDPNFIFWLA</sequence>
<proteinExistence type="predicted"/>
<protein>
    <submittedName>
        <fullName evidence="1">Uncharacterized protein</fullName>
    </submittedName>
</protein>